<dbReference type="RefSeq" id="WP_114120361.1">
    <property type="nucleotide sequence ID" value="NZ_JPWA01000001.1"/>
</dbReference>
<protein>
    <submittedName>
        <fullName evidence="2">Uncharacterized protein</fullName>
    </submittedName>
</protein>
<dbReference type="EMBL" id="JPWA01000001">
    <property type="protein sequence ID" value="RCK07771.1"/>
    <property type="molecule type" value="Genomic_DNA"/>
</dbReference>
<evidence type="ECO:0000313" key="2">
    <source>
        <dbReference type="EMBL" id="RCK07771.1"/>
    </source>
</evidence>
<gene>
    <name evidence="2" type="ORF">TH5_01630</name>
</gene>
<dbReference type="Proteomes" id="UP000252419">
    <property type="component" value="Unassembled WGS sequence"/>
</dbReference>
<dbReference type="AlphaFoldDB" id="A0A367UIC2"/>
<organism evidence="2 3">
    <name type="scientific">Thalassospira xianhensis MCCC 1A02616</name>
    <dbReference type="NCBI Taxonomy" id="1177929"/>
    <lineage>
        <taxon>Bacteria</taxon>
        <taxon>Pseudomonadati</taxon>
        <taxon>Pseudomonadota</taxon>
        <taxon>Alphaproteobacteria</taxon>
        <taxon>Rhodospirillales</taxon>
        <taxon>Thalassospiraceae</taxon>
        <taxon>Thalassospira</taxon>
    </lineage>
</organism>
<proteinExistence type="predicted"/>
<reference evidence="2 3" key="1">
    <citation type="submission" date="2014-07" db="EMBL/GenBank/DDBJ databases">
        <title>Draft genome sequence of Thalassospira xianhensis P-4 (MCCC 1A02616).</title>
        <authorList>
            <person name="Lai Q."/>
            <person name="Shao Z."/>
        </authorList>
    </citation>
    <scope>NUCLEOTIDE SEQUENCE [LARGE SCALE GENOMIC DNA]</scope>
    <source>
        <strain evidence="2 3">MCCC 1A02616</strain>
    </source>
</reference>
<sequence length="442" mass="48546">MSNFGKPGEWIHATVNDLTFDEAIKTIYHAIIERTVGEAANQALFPYEWVLAPDGVGRPEKIQLIGHWLRVEARINRHSLAEPEMLKLLTSASLDDLWKHAQARLEATGFSDTLPIAPGDESEVIEFVDGFKLVWLNCPEAVQNEYANSNMPGVVGEGFGTLVLRDPDNASVAMLVLKGTEIVDMWGSKQMRVPFHTTETYLLDVIKEEGFTLARPSVLHGAVQTDDGTIYDVRDVPDGSTIDGAWDLSFEGELISRLPSDLTINGGMWVRNCVYLTETPRNLKVKDGMIFSSCPGLRKIGAGMQVGGWANFESCHQLRCIEENVDFGEALILSSEIAKIEASPFNAGELVIRGSGVAVGVTGNKVPRDSEGRMTIDGAFIQRAIKRQRREELAQIPVLAARVAYDQAKKSMSNAIGPLRKAVSTRMAKPEKDNEAPPSPKM</sequence>
<feature type="region of interest" description="Disordered" evidence="1">
    <location>
        <begin position="416"/>
        <end position="442"/>
    </location>
</feature>
<comment type="caution">
    <text evidence="2">The sequence shown here is derived from an EMBL/GenBank/DDBJ whole genome shotgun (WGS) entry which is preliminary data.</text>
</comment>
<keyword evidence="3" id="KW-1185">Reference proteome</keyword>
<evidence type="ECO:0000256" key="1">
    <source>
        <dbReference type="SAM" id="MobiDB-lite"/>
    </source>
</evidence>
<name>A0A367UIC2_9PROT</name>
<accession>A0A367UIC2</accession>
<evidence type="ECO:0000313" key="3">
    <source>
        <dbReference type="Proteomes" id="UP000252419"/>
    </source>
</evidence>